<evidence type="ECO:0000256" key="1">
    <source>
        <dbReference type="SAM" id="SignalP"/>
    </source>
</evidence>
<organism evidence="3 4">
    <name type="scientific">Littorina saxatilis</name>
    <dbReference type="NCBI Taxonomy" id="31220"/>
    <lineage>
        <taxon>Eukaryota</taxon>
        <taxon>Metazoa</taxon>
        <taxon>Spiralia</taxon>
        <taxon>Lophotrochozoa</taxon>
        <taxon>Mollusca</taxon>
        <taxon>Gastropoda</taxon>
        <taxon>Caenogastropoda</taxon>
        <taxon>Littorinimorpha</taxon>
        <taxon>Littorinoidea</taxon>
        <taxon>Littorinidae</taxon>
        <taxon>Littorina</taxon>
    </lineage>
</organism>
<evidence type="ECO:0000313" key="3">
    <source>
        <dbReference type="EMBL" id="KAK7109815.1"/>
    </source>
</evidence>
<name>A0AAN9BRG5_9CAEN</name>
<dbReference type="EMBL" id="JBAMIC010000003">
    <property type="protein sequence ID" value="KAK7109815.1"/>
    <property type="molecule type" value="Genomic_DNA"/>
</dbReference>
<accession>A0AAN9BRG5</accession>
<protein>
    <submittedName>
        <fullName evidence="3">Uncharacterized protein</fullName>
    </submittedName>
</protein>
<dbReference type="EMBL" id="JBAMIC010000018">
    <property type="protein sequence ID" value="KAK7095442.1"/>
    <property type="molecule type" value="Genomic_DNA"/>
</dbReference>
<sequence>MKTLALVVITCLTVCHVTGELLTVLKRLHSSDALNFLTPEEQVMLVELIAAAEVCRLHAYERGQDRDAILALTAHLPDTEEGLVRAYLENHLRLEERGLCIPNSGSAKPTTQRHR</sequence>
<dbReference type="Proteomes" id="UP001374579">
    <property type="component" value="Unassembled WGS sequence"/>
</dbReference>
<keyword evidence="1" id="KW-0732">Signal</keyword>
<keyword evidence="4" id="KW-1185">Reference proteome</keyword>
<feature type="chain" id="PRO_5044711013" evidence="1">
    <location>
        <begin position="20"/>
        <end position="115"/>
    </location>
</feature>
<gene>
    <name evidence="2" type="ORF">V1264_006845</name>
    <name evidence="3" type="ORF">V1264_013796</name>
</gene>
<proteinExistence type="predicted"/>
<reference evidence="3 4" key="1">
    <citation type="submission" date="2024-02" db="EMBL/GenBank/DDBJ databases">
        <title>Chromosome-scale genome assembly of the rough periwinkle Littorina saxatilis.</title>
        <authorList>
            <person name="De Jode A."/>
            <person name="Faria R."/>
            <person name="Formenti G."/>
            <person name="Sims Y."/>
            <person name="Smith T.P."/>
            <person name="Tracey A."/>
            <person name="Wood J.M.D."/>
            <person name="Zagrodzka Z.B."/>
            <person name="Johannesson K."/>
            <person name="Butlin R.K."/>
            <person name="Leder E.H."/>
        </authorList>
    </citation>
    <scope>NUCLEOTIDE SEQUENCE [LARGE SCALE GENOMIC DNA]</scope>
    <source>
        <strain evidence="3">Snail1</strain>
        <tissue evidence="3">Muscle</tissue>
    </source>
</reference>
<comment type="caution">
    <text evidence="3">The sequence shown here is derived from an EMBL/GenBank/DDBJ whole genome shotgun (WGS) entry which is preliminary data.</text>
</comment>
<evidence type="ECO:0000313" key="2">
    <source>
        <dbReference type="EMBL" id="KAK7095442.1"/>
    </source>
</evidence>
<feature type="signal peptide" evidence="1">
    <location>
        <begin position="1"/>
        <end position="19"/>
    </location>
</feature>
<evidence type="ECO:0000313" key="4">
    <source>
        <dbReference type="Proteomes" id="UP001374579"/>
    </source>
</evidence>
<dbReference type="AlphaFoldDB" id="A0AAN9BRG5"/>